<evidence type="ECO:0000313" key="8">
    <source>
        <dbReference type="Proteomes" id="UP000251800"/>
    </source>
</evidence>
<keyword evidence="4 6" id="KW-0131">Cell cycle</keyword>
<evidence type="ECO:0000256" key="4">
    <source>
        <dbReference type="ARBA" id="ARBA00023306"/>
    </source>
</evidence>
<dbReference type="Pfam" id="PF03776">
    <property type="entry name" value="MinE"/>
    <property type="match status" value="1"/>
</dbReference>
<proteinExistence type="inferred from homology"/>
<dbReference type="HAMAP" id="MF_00262">
    <property type="entry name" value="MinE"/>
    <property type="match status" value="1"/>
</dbReference>
<dbReference type="GO" id="GO:0051301">
    <property type="term" value="P:cell division"/>
    <property type="evidence" value="ECO:0007669"/>
    <property type="project" value="UniProtKB-KW"/>
</dbReference>
<evidence type="ECO:0000313" key="7">
    <source>
        <dbReference type="EMBL" id="PWN55057.1"/>
    </source>
</evidence>
<dbReference type="GO" id="GO:0042802">
    <property type="term" value="F:identical protein binding"/>
    <property type="evidence" value="ECO:0007669"/>
    <property type="project" value="UniProtKB-ARBA"/>
</dbReference>
<dbReference type="AlphaFoldDB" id="A0A383XR03"/>
<dbReference type="NCBIfam" id="NF001422">
    <property type="entry name" value="PRK00296.1"/>
    <property type="match status" value="1"/>
</dbReference>
<dbReference type="Gene3D" id="3.30.1070.10">
    <property type="entry name" value="Cell division topological specificity factor MinE"/>
    <property type="match status" value="1"/>
</dbReference>
<sequence>MAWMDIFRANKPTTAQLAKERLQVIVAHQRAGHLHAPDYLPKLQKELLDVIRKYVAVGEDAVNIEVERDGDTEILELNITVPSAKG</sequence>
<evidence type="ECO:0000256" key="6">
    <source>
        <dbReference type="HAMAP-Rule" id="MF_00262"/>
    </source>
</evidence>
<dbReference type="InterPro" id="IPR036707">
    <property type="entry name" value="MinE_sf"/>
</dbReference>
<keyword evidence="3 6" id="KW-0132">Cell division</keyword>
<dbReference type="Proteomes" id="UP000251800">
    <property type="component" value="Unassembled WGS sequence"/>
</dbReference>
<evidence type="ECO:0000256" key="3">
    <source>
        <dbReference type="ARBA" id="ARBA00022618"/>
    </source>
</evidence>
<evidence type="ECO:0000256" key="1">
    <source>
        <dbReference type="ARBA" id="ARBA00008168"/>
    </source>
</evidence>
<keyword evidence="8" id="KW-1185">Reference proteome</keyword>
<reference evidence="7 8" key="1">
    <citation type="submission" date="2018-05" db="EMBL/GenBank/DDBJ databases">
        <title>Abyssibacter profundi OUC007T gen. nov., sp. nov, a marine bacterium isolated from seawater of the Mariana Trench.</title>
        <authorList>
            <person name="Zhou S."/>
        </authorList>
    </citation>
    <scope>NUCLEOTIDE SEQUENCE [LARGE SCALE GENOMIC DNA]</scope>
    <source>
        <strain evidence="7 8">OUC007</strain>
    </source>
</reference>
<evidence type="ECO:0000256" key="2">
    <source>
        <dbReference type="ARBA" id="ARBA00020112"/>
    </source>
</evidence>
<dbReference type="FunFam" id="3.30.1070.10:FF:000001">
    <property type="entry name" value="Cell division topological specificity factor"/>
    <property type="match status" value="1"/>
</dbReference>
<dbReference type="RefSeq" id="WP_109721208.1">
    <property type="nucleotide sequence ID" value="NZ_QEQK01000014.1"/>
</dbReference>
<dbReference type="SUPFAM" id="SSF55229">
    <property type="entry name" value="Cell division protein MinE topological specificity domain"/>
    <property type="match status" value="1"/>
</dbReference>
<organism evidence="7 8">
    <name type="scientific">Abyssibacter profundi</name>
    <dbReference type="NCBI Taxonomy" id="2182787"/>
    <lineage>
        <taxon>Bacteria</taxon>
        <taxon>Pseudomonadati</taxon>
        <taxon>Pseudomonadota</taxon>
        <taxon>Gammaproteobacteria</taxon>
        <taxon>Chromatiales</taxon>
        <taxon>Oceanococcaceae</taxon>
        <taxon>Abyssibacter</taxon>
    </lineage>
</organism>
<dbReference type="OrthoDB" id="9802655at2"/>
<dbReference type="InterPro" id="IPR005527">
    <property type="entry name" value="MinE"/>
</dbReference>
<gene>
    <name evidence="6" type="primary">minE</name>
    <name evidence="7" type="ORF">DEH80_14380</name>
</gene>
<dbReference type="NCBIfam" id="TIGR01215">
    <property type="entry name" value="minE"/>
    <property type="match status" value="1"/>
</dbReference>
<dbReference type="GO" id="GO:0032955">
    <property type="term" value="P:regulation of division septum assembly"/>
    <property type="evidence" value="ECO:0007669"/>
    <property type="project" value="InterPro"/>
</dbReference>
<comment type="caution">
    <text evidence="7">The sequence shown here is derived from an EMBL/GenBank/DDBJ whole genome shotgun (WGS) entry which is preliminary data.</text>
</comment>
<dbReference type="EMBL" id="QEQK01000014">
    <property type="protein sequence ID" value="PWN55057.1"/>
    <property type="molecule type" value="Genomic_DNA"/>
</dbReference>
<evidence type="ECO:0000256" key="5">
    <source>
        <dbReference type="ARBA" id="ARBA00025265"/>
    </source>
</evidence>
<comment type="function">
    <text evidence="5 6">Prevents the cell division inhibition by proteins MinC and MinD at internal division sites while permitting inhibition at polar sites. This ensures cell division at the proper site by restricting the formation of a division septum at the midpoint of the long axis of the cell.</text>
</comment>
<protein>
    <recommendedName>
        <fullName evidence="2 6">Cell division topological specificity factor</fullName>
    </recommendedName>
</protein>
<comment type="similarity">
    <text evidence="1 6">Belongs to the MinE family.</text>
</comment>
<accession>A0A383XR03</accession>
<name>A0A383XR03_9GAMM</name>